<keyword evidence="11 15" id="KW-0411">Iron-sulfur</keyword>
<dbReference type="InterPro" id="IPR023404">
    <property type="entry name" value="rSAM_horseshoe"/>
</dbReference>
<comment type="subcellular location">
    <subcellularLocation>
        <location evidence="1 15">Cytoplasm</location>
    </subcellularLocation>
</comment>
<feature type="binding site" evidence="16">
    <location>
        <position position="323"/>
    </location>
    <ligand>
        <name>S-adenosyl-L-methionine</name>
        <dbReference type="ChEBI" id="CHEBI:59789"/>
        <label>1</label>
    </ligand>
</feature>
<evidence type="ECO:0000256" key="16">
    <source>
        <dbReference type="PIRSR" id="PIRSR000167-1"/>
    </source>
</evidence>
<evidence type="ECO:0000256" key="10">
    <source>
        <dbReference type="ARBA" id="ARBA00023004"/>
    </source>
</evidence>
<feature type="binding site" evidence="16">
    <location>
        <position position="203"/>
    </location>
    <ligand>
        <name>S-adenosyl-L-methionine</name>
        <dbReference type="ChEBI" id="CHEBI:59789"/>
        <label>2</label>
    </ligand>
</feature>
<dbReference type="InterPro" id="IPR004558">
    <property type="entry name" value="Coprogen_oxidase_HemN"/>
</dbReference>
<dbReference type="InterPro" id="IPR006638">
    <property type="entry name" value="Elp3/MiaA/NifB-like_rSAM"/>
</dbReference>
<reference evidence="19 20" key="1">
    <citation type="submission" date="2018-08" db="EMBL/GenBank/DDBJ databases">
        <title>Henriciella mobilis sp. nov., isolated from seawater.</title>
        <authorList>
            <person name="Cheng H."/>
            <person name="Wu Y.-H."/>
            <person name="Xu X.-W."/>
            <person name="Guo L.-L."/>
        </authorList>
    </citation>
    <scope>NUCLEOTIDE SEQUENCE [LARGE SCALE GENOMIC DNA]</scope>
    <source>
        <strain evidence="19 20">CCUG66934</strain>
    </source>
</reference>
<dbReference type="GO" id="GO:0051989">
    <property type="term" value="F:coproporphyrinogen dehydrogenase activity"/>
    <property type="evidence" value="ECO:0007669"/>
    <property type="project" value="UniProtKB-EC"/>
</dbReference>
<evidence type="ECO:0000256" key="4">
    <source>
        <dbReference type="ARBA" id="ARBA00011245"/>
    </source>
</evidence>
<dbReference type="SFLD" id="SFLDS00029">
    <property type="entry name" value="Radical_SAM"/>
    <property type="match status" value="1"/>
</dbReference>
<dbReference type="GO" id="GO:0006782">
    <property type="term" value="P:protoporphyrinogen IX biosynthetic process"/>
    <property type="evidence" value="ECO:0007669"/>
    <property type="project" value="UniProtKB-UniPathway"/>
</dbReference>
<evidence type="ECO:0000256" key="11">
    <source>
        <dbReference type="ARBA" id="ARBA00023014"/>
    </source>
</evidence>
<dbReference type="OrthoDB" id="9808022at2"/>
<sequence>MRDDWLEFAGAQVPRYTSYPTAVDFDESVTAETVKSWLSAIEEGDGLSVYVHIPFCRKLCWYCGCATSVPNGYDRIASYFDVLLKEVDLWSEQIGEGEVHHLHFGGGTPNALSPDDFRRLTRHIRSRFRVAEDAEFSVELDPRVLSDGMIEAMASSGVTRASLGIQTLSLPVQKTINRIQPRSMITRHIASLRRVGIRALNADLMYGLPLQTEADVAEAAEYCAETGINRISVFGYAHVPWFAKHQRAIAETDLPGLAERMRQAEIAERIFEKAGYARIGFDHYALPTDSLAIAAAEGRLRRNFQGYTDDQSRYLIGIGQTAISAFPQGYAQGQKGLLEWRDSVLEGELPIARGIAKTGKDEMRAYAIERLLCDMEIDLGDVLHRFGYDRHEFDAALARLRQLEAHDLCVIDGLKVRVPASARLLIRNVAAALDPRLVQAAKRHAIAG</sequence>
<dbReference type="PROSITE" id="PS51918">
    <property type="entry name" value="RADICAL_SAM"/>
    <property type="match status" value="1"/>
</dbReference>
<comment type="subunit">
    <text evidence="4">Monomer.</text>
</comment>
<dbReference type="GO" id="GO:0046872">
    <property type="term" value="F:metal ion binding"/>
    <property type="evidence" value="ECO:0007669"/>
    <property type="project" value="UniProtKB-KW"/>
</dbReference>
<evidence type="ECO:0000256" key="3">
    <source>
        <dbReference type="ARBA" id="ARBA00005493"/>
    </source>
</evidence>
<evidence type="ECO:0000256" key="15">
    <source>
        <dbReference type="PIRNR" id="PIRNR000167"/>
    </source>
</evidence>
<dbReference type="SUPFAM" id="SSF102114">
    <property type="entry name" value="Radical SAM enzymes"/>
    <property type="match status" value="1"/>
</dbReference>
<evidence type="ECO:0000256" key="7">
    <source>
        <dbReference type="ARBA" id="ARBA00022691"/>
    </source>
</evidence>
<feature type="binding site" evidence="17">
    <location>
        <position position="63"/>
    </location>
    <ligand>
        <name>[4Fe-4S] cluster</name>
        <dbReference type="ChEBI" id="CHEBI:49883"/>
        <note>4Fe-4S-S-AdoMet</note>
    </ligand>
</feature>
<feature type="binding site" evidence="17">
    <location>
        <position position="60"/>
    </location>
    <ligand>
        <name>[4Fe-4S] cluster</name>
        <dbReference type="ChEBI" id="CHEBI:49883"/>
        <note>4Fe-4S-S-AdoMet</note>
    </ligand>
</feature>
<feature type="binding site" evidence="16">
    <location>
        <position position="139"/>
    </location>
    <ligand>
        <name>S-adenosyl-L-methionine</name>
        <dbReference type="ChEBI" id="CHEBI:59789"/>
        <label>1</label>
    </ligand>
</feature>
<feature type="binding site" evidence="16">
    <location>
        <position position="50"/>
    </location>
    <ligand>
        <name>S-adenosyl-L-methionine</name>
        <dbReference type="ChEBI" id="CHEBI:59789"/>
        <label>1</label>
    </ligand>
</feature>
<feature type="domain" description="Radical SAM core" evidence="18">
    <location>
        <begin position="41"/>
        <end position="273"/>
    </location>
</feature>
<keyword evidence="12 15" id="KW-0627">Porphyrin biosynthesis</keyword>
<dbReference type="SMART" id="SM00729">
    <property type="entry name" value="Elp3"/>
    <property type="match status" value="1"/>
</dbReference>
<keyword evidence="7 15" id="KW-0949">S-adenosyl-L-methionine</keyword>
<feature type="binding site" evidence="16">
    <location>
        <begin position="62"/>
        <end position="64"/>
    </location>
    <ligand>
        <name>S-adenosyl-L-methionine</name>
        <dbReference type="ChEBI" id="CHEBI:59789"/>
        <label>2</label>
    </ligand>
</feature>
<comment type="similarity">
    <text evidence="3 15">Belongs to the anaerobic coproporphyrinogen-III oxidase family.</text>
</comment>
<evidence type="ECO:0000313" key="20">
    <source>
        <dbReference type="Proteomes" id="UP000265431"/>
    </source>
</evidence>
<feature type="binding site" evidence="16">
    <location>
        <begin position="107"/>
        <end position="108"/>
    </location>
    <ligand>
        <name>S-adenosyl-L-methionine</name>
        <dbReference type="ChEBI" id="CHEBI:59789"/>
        <label>2</label>
    </ligand>
</feature>
<feature type="binding site" evidence="16">
    <location>
        <position position="178"/>
    </location>
    <ligand>
        <name>S-adenosyl-L-methionine</name>
        <dbReference type="ChEBI" id="CHEBI:59789"/>
        <label>2</label>
    </ligand>
</feature>
<evidence type="ECO:0000256" key="12">
    <source>
        <dbReference type="ARBA" id="ARBA00023244"/>
    </source>
</evidence>
<keyword evidence="5 15" id="KW-0004">4Fe-4S</keyword>
<feature type="binding site" evidence="17">
    <location>
        <position position="56"/>
    </location>
    <ligand>
        <name>[4Fe-4S] cluster</name>
        <dbReference type="ChEBI" id="CHEBI:49883"/>
        <note>4Fe-4S-S-AdoMet</note>
    </ligand>
</feature>
<name>A0A399QZM0_9PROT</name>
<feature type="binding site" evidence="16">
    <location>
        <position position="106"/>
    </location>
    <ligand>
        <name>S-adenosyl-L-methionine</name>
        <dbReference type="ChEBI" id="CHEBI:59789"/>
        <label>1</label>
    </ligand>
</feature>
<dbReference type="UniPathway" id="UPA00251">
    <property type="reaction ID" value="UER00323"/>
</dbReference>
<dbReference type="InterPro" id="IPR007197">
    <property type="entry name" value="rSAM"/>
</dbReference>
<evidence type="ECO:0000259" key="18">
    <source>
        <dbReference type="PROSITE" id="PS51918"/>
    </source>
</evidence>
<organism evidence="19 20">
    <name type="scientific">Henriciella barbarensis</name>
    <dbReference type="NCBI Taxonomy" id="86342"/>
    <lineage>
        <taxon>Bacteria</taxon>
        <taxon>Pseudomonadati</taxon>
        <taxon>Pseudomonadota</taxon>
        <taxon>Alphaproteobacteria</taxon>
        <taxon>Hyphomonadales</taxon>
        <taxon>Hyphomonadaceae</taxon>
        <taxon>Henriciella</taxon>
    </lineage>
</organism>
<keyword evidence="10 15" id="KW-0408">Iron</keyword>
<comment type="catalytic activity">
    <reaction evidence="14 15">
        <text>coproporphyrinogen III + 2 S-adenosyl-L-methionine = protoporphyrinogen IX + 2 5'-deoxyadenosine + 2 L-methionine + 2 CO2</text>
        <dbReference type="Rhea" id="RHEA:15425"/>
        <dbReference type="ChEBI" id="CHEBI:16526"/>
        <dbReference type="ChEBI" id="CHEBI:17319"/>
        <dbReference type="ChEBI" id="CHEBI:57307"/>
        <dbReference type="ChEBI" id="CHEBI:57309"/>
        <dbReference type="ChEBI" id="CHEBI:57844"/>
        <dbReference type="ChEBI" id="CHEBI:59789"/>
        <dbReference type="EC" id="1.3.98.3"/>
    </reaction>
</comment>
<protein>
    <recommendedName>
        <fullName evidence="15">Coproporphyrinogen-III oxidase</fullName>
        <ecNumber evidence="15">1.3.98.3</ecNumber>
    </recommendedName>
</protein>
<dbReference type="GO" id="GO:0051539">
    <property type="term" value="F:4 iron, 4 sulfur cluster binding"/>
    <property type="evidence" value="ECO:0007669"/>
    <property type="project" value="UniProtKB-KW"/>
</dbReference>
<comment type="pathway">
    <text evidence="2 15">Porphyrin-containing compound metabolism; protoporphyrin-IX biosynthesis; protoporphyrinogen-IX from coproporphyrinogen-III (AdoMet route): step 1/1.</text>
</comment>
<comment type="function">
    <text evidence="13">Involved in the heme biosynthesis. Catalyzes the anaerobic oxidative decarboxylation of propionate groups of rings A and B of coproporphyrinogen III to yield the vinyl groups in protoporphyrinogen IX.</text>
</comment>
<evidence type="ECO:0000256" key="1">
    <source>
        <dbReference type="ARBA" id="ARBA00004496"/>
    </source>
</evidence>
<dbReference type="InterPro" id="IPR058240">
    <property type="entry name" value="rSAM_sf"/>
</dbReference>
<dbReference type="GO" id="GO:0004109">
    <property type="term" value="F:coproporphyrinogen oxidase activity"/>
    <property type="evidence" value="ECO:0007669"/>
    <property type="project" value="InterPro"/>
</dbReference>
<evidence type="ECO:0000256" key="14">
    <source>
        <dbReference type="ARBA" id="ARBA00048321"/>
    </source>
</evidence>
<evidence type="ECO:0000256" key="9">
    <source>
        <dbReference type="ARBA" id="ARBA00023002"/>
    </source>
</evidence>
<keyword evidence="6 15" id="KW-0963">Cytoplasm</keyword>
<dbReference type="PANTHER" id="PTHR13932">
    <property type="entry name" value="COPROPORPHYRINIGEN III OXIDASE"/>
    <property type="match status" value="1"/>
</dbReference>
<dbReference type="GO" id="GO:0005737">
    <property type="term" value="C:cytoplasm"/>
    <property type="evidence" value="ECO:0007669"/>
    <property type="project" value="UniProtKB-SubCell"/>
</dbReference>
<evidence type="ECO:0000256" key="6">
    <source>
        <dbReference type="ARBA" id="ARBA00022490"/>
    </source>
</evidence>
<dbReference type="Pfam" id="PF04055">
    <property type="entry name" value="Radical_SAM"/>
    <property type="match status" value="1"/>
</dbReference>
<keyword evidence="9 15" id="KW-0560">Oxidoreductase</keyword>
<feature type="binding site" evidence="16">
    <location>
        <position position="237"/>
    </location>
    <ligand>
        <name>S-adenosyl-L-methionine</name>
        <dbReference type="ChEBI" id="CHEBI:59789"/>
        <label>2</label>
    </ligand>
</feature>
<keyword evidence="8 15" id="KW-0479">Metal-binding</keyword>
<dbReference type="Gene3D" id="1.10.10.920">
    <property type="match status" value="1"/>
</dbReference>
<keyword evidence="20" id="KW-1185">Reference proteome</keyword>
<dbReference type="EMBL" id="QWGB01000005">
    <property type="protein sequence ID" value="RIJ24596.1"/>
    <property type="molecule type" value="Genomic_DNA"/>
</dbReference>
<comment type="cofactor">
    <cofactor evidence="15 17">
        <name>[4Fe-4S] cluster</name>
        <dbReference type="ChEBI" id="CHEBI:49883"/>
    </cofactor>
    <text evidence="15 17">Binds 1 [4Fe-4S] cluster. The cluster is coordinated with 3 cysteines and an exchangeable S-adenosyl-L-methionine.</text>
</comment>
<dbReference type="InterPro" id="IPR034505">
    <property type="entry name" value="Coproporphyrinogen-III_oxidase"/>
</dbReference>
<evidence type="ECO:0000256" key="17">
    <source>
        <dbReference type="PIRSR" id="PIRSR000167-2"/>
    </source>
</evidence>
<dbReference type="PIRSF" id="PIRSF000167">
    <property type="entry name" value="HemN"/>
    <property type="match status" value="1"/>
</dbReference>
<feature type="binding site" evidence="16">
    <location>
        <position position="166"/>
    </location>
    <ligand>
        <name>S-adenosyl-L-methionine</name>
        <dbReference type="ChEBI" id="CHEBI:59789"/>
        <label>2</label>
    </ligand>
</feature>
<evidence type="ECO:0000256" key="13">
    <source>
        <dbReference type="ARBA" id="ARBA00024295"/>
    </source>
</evidence>
<dbReference type="CDD" id="cd01335">
    <property type="entry name" value="Radical_SAM"/>
    <property type="match status" value="1"/>
</dbReference>
<dbReference type="EC" id="1.3.98.3" evidence="15"/>
<dbReference type="SFLD" id="SFLDG01065">
    <property type="entry name" value="anaerobic_coproporphyrinogen-I"/>
    <property type="match status" value="1"/>
</dbReference>
<dbReference type="NCBIfam" id="TIGR00538">
    <property type="entry name" value="hemN"/>
    <property type="match status" value="1"/>
</dbReference>
<gene>
    <name evidence="19" type="primary">hemN</name>
    <name evidence="19" type="ORF">D1224_10325</name>
</gene>
<dbReference type="AlphaFoldDB" id="A0A399QZM0"/>
<dbReference type="Proteomes" id="UP000265431">
    <property type="component" value="Unassembled WGS sequence"/>
</dbReference>
<accession>A0A399QZM0</accession>
<evidence type="ECO:0000256" key="2">
    <source>
        <dbReference type="ARBA" id="ARBA00004785"/>
    </source>
</evidence>
<evidence type="ECO:0000256" key="5">
    <source>
        <dbReference type="ARBA" id="ARBA00022485"/>
    </source>
</evidence>
<dbReference type="Gene3D" id="3.80.30.20">
    <property type="entry name" value="tm_1862 like domain"/>
    <property type="match status" value="1"/>
</dbReference>
<dbReference type="PANTHER" id="PTHR13932:SF6">
    <property type="entry name" value="OXYGEN-INDEPENDENT COPROPORPHYRINOGEN III OXIDASE"/>
    <property type="match status" value="1"/>
</dbReference>
<evidence type="ECO:0000313" key="19">
    <source>
        <dbReference type="EMBL" id="RIJ24596.1"/>
    </source>
</evidence>
<comment type="caution">
    <text evidence="19">The sequence shown here is derived from an EMBL/GenBank/DDBJ whole genome shotgun (WGS) entry which is preliminary data.</text>
</comment>
<evidence type="ECO:0000256" key="8">
    <source>
        <dbReference type="ARBA" id="ARBA00022723"/>
    </source>
</evidence>
<proteinExistence type="inferred from homology"/>
<dbReference type="RefSeq" id="WP_119379785.1">
    <property type="nucleotide sequence ID" value="NZ_QWGB01000005.1"/>
</dbReference>